<protein>
    <submittedName>
        <fullName evidence="4">Anti-sigma regulatory factor (Ser/Thr protein kinase)</fullName>
    </submittedName>
</protein>
<name>A0A1G7DK08_PSEOR</name>
<evidence type="ECO:0000259" key="2">
    <source>
        <dbReference type="Pfam" id="PF13581"/>
    </source>
</evidence>
<dbReference type="Gene3D" id="3.30.565.10">
    <property type="entry name" value="Histidine kinase-like ATPase, C-terminal domain"/>
    <property type="match status" value="1"/>
</dbReference>
<dbReference type="PANTHER" id="PTHR35526:SF3">
    <property type="entry name" value="ANTI-SIGMA-F FACTOR RSBW"/>
    <property type="match status" value="1"/>
</dbReference>
<keyword evidence="1" id="KW-0723">Serine/threonine-protein kinase</keyword>
<dbReference type="InterPro" id="IPR025847">
    <property type="entry name" value="MEDS_domain"/>
</dbReference>
<accession>A0A1G7DK08</accession>
<dbReference type="Pfam" id="PF14417">
    <property type="entry name" value="MEDS"/>
    <property type="match status" value="1"/>
</dbReference>
<feature type="domain" description="MEDS" evidence="3">
    <location>
        <begin position="14"/>
        <end position="161"/>
    </location>
</feature>
<dbReference type="EMBL" id="FNBE01000001">
    <property type="protein sequence ID" value="SDE51426.1"/>
    <property type="molecule type" value="Genomic_DNA"/>
</dbReference>
<reference evidence="4 5" key="1">
    <citation type="submission" date="2016-10" db="EMBL/GenBank/DDBJ databases">
        <authorList>
            <person name="de Groot N.N."/>
        </authorList>
    </citation>
    <scope>NUCLEOTIDE SEQUENCE [LARGE SCALE GENOMIC DNA]</scope>
    <source>
        <strain evidence="4 5">CGMCC 4.3143</strain>
    </source>
</reference>
<dbReference type="Pfam" id="PF13581">
    <property type="entry name" value="HATPase_c_2"/>
    <property type="match status" value="1"/>
</dbReference>
<dbReference type="InterPro" id="IPR036890">
    <property type="entry name" value="HATPase_C_sf"/>
</dbReference>
<evidence type="ECO:0000259" key="3">
    <source>
        <dbReference type="Pfam" id="PF14417"/>
    </source>
</evidence>
<evidence type="ECO:0000313" key="5">
    <source>
        <dbReference type="Proteomes" id="UP000198967"/>
    </source>
</evidence>
<keyword evidence="4" id="KW-0808">Transferase</keyword>
<dbReference type="SUPFAM" id="SSF55874">
    <property type="entry name" value="ATPase domain of HSP90 chaperone/DNA topoisomerase II/histidine kinase"/>
    <property type="match status" value="1"/>
</dbReference>
<keyword evidence="4" id="KW-0418">Kinase</keyword>
<dbReference type="GO" id="GO:0004674">
    <property type="term" value="F:protein serine/threonine kinase activity"/>
    <property type="evidence" value="ECO:0007669"/>
    <property type="project" value="UniProtKB-KW"/>
</dbReference>
<proteinExistence type="predicted"/>
<dbReference type="InterPro" id="IPR003594">
    <property type="entry name" value="HATPase_dom"/>
</dbReference>
<dbReference type="InterPro" id="IPR050267">
    <property type="entry name" value="Anti-sigma-factor_SerPK"/>
</dbReference>
<dbReference type="AlphaFoldDB" id="A0A1G7DK08"/>
<evidence type="ECO:0000313" key="4">
    <source>
        <dbReference type="EMBL" id="SDE51426.1"/>
    </source>
</evidence>
<dbReference type="CDD" id="cd16936">
    <property type="entry name" value="HATPase_RsbW-like"/>
    <property type="match status" value="1"/>
</dbReference>
<dbReference type="RefSeq" id="WP_093074713.1">
    <property type="nucleotide sequence ID" value="NZ_FNBE01000001.1"/>
</dbReference>
<sequence>MKVESRVPETHRLRHAVAFHDRSEDQVRRAVALARAAVGRGERLALAVPPAVESAVREALGDKDFVALTVPHGANGGSGQTTAALRARELRALVQGGGTHTGVTVLSAHDPGLDGVDGGYWTELDAALNVALGDLPVDLVCLYPGFPLHLEVLEGARVNHPLLVEGDGFRDNPSHRCPVEVLRDRDPSTPLVLGPPDVVHRYNSWQLHEVRAMVAQLAPALGFDPVRSEDLVLAVNEVATNAVEHGSPQAEIHLWATSGGLVCEVHDSGDLHEPLPGLVAPHPADPRGRGVWIARQLCDLLHVWRDGRGTHVRLHATP</sequence>
<dbReference type="OrthoDB" id="4088450at2"/>
<keyword evidence="5" id="KW-1185">Reference proteome</keyword>
<organism evidence="4 5">
    <name type="scientific">Pseudonocardia oroxyli</name>
    <dbReference type="NCBI Taxonomy" id="366584"/>
    <lineage>
        <taxon>Bacteria</taxon>
        <taxon>Bacillati</taxon>
        <taxon>Actinomycetota</taxon>
        <taxon>Actinomycetes</taxon>
        <taxon>Pseudonocardiales</taxon>
        <taxon>Pseudonocardiaceae</taxon>
        <taxon>Pseudonocardia</taxon>
    </lineage>
</organism>
<feature type="domain" description="Histidine kinase/HSP90-like ATPase" evidence="2">
    <location>
        <begin position="206"/>
        <end position="314"/>
    </location>
</feature>
<gene>
    <name evidence="4" type="ORF">SAMN05216377_10151</name>
</gene>
<evidence type="ECO:0000256" key="1">
    <source>
        <dbReference type="ARBA" id="ARBA00022527"/>
    </source>
</evidence>
<dbReference type="PANTHER" id="PTHR35526">
    <property type="entry name" value="ANTI-SIGMA-F FACTOR RSBW-RELATED"/>
    <property type="match status" value="1"/>
</dbReference>
<dbReference type="Proteomes" id="UP000198967">
    <property type="component" value="Unassembled WGS sequence"/>
</dbReference>
<dbReference type="STRING" id="366584.SAMN05216377_10151"/>